<dbReference type="EMBL" id="FNZR01000010">
    <property type="protein sequence ID" value="SEL81806.1"/>
    <property type="molecule type" value="Genomic_DNA"/>
</dbReference>
<evidence type="ECO:0000313" key="6">
    <source>
        <dbReference type="EMBL" id="SEL81806.1"/>
    </source>
</evidence>
<dbReference type="Proteomes" id="UP000198916">
    <property type="component" value="Unassembled WGS sequence"/>
</dbReference>
<dbReference type="RefSeq" id="WP_090608495.1">
    <property type="nucleotide sequence ID" value="NZ_FNZR01000010.1"/>
</dbReference>
<feature type="domain" description="N-sulphoglucosamine sulphohydrolase C-terminal" evidence="5">
    <location>
        <begin position="354"/>
        <end position="502"/>
    </location>
</feature>
<keyword evidence="4" id="KW-0732">Signal</keyword>
<evidence type="ECO:0000256" key="2">
    <source>
        <dbReference type="ARBA" id="ARBA00022801"/>
    </source>
</evidence>
<reference evidence="7" key="1">
    <citation type="submission" date="2016-10" db="EMBL/GenBank/DDBJ databases">
        <authorList>
            <person name="Varghese N."/>
            <person name="Submissions S."/>
        </authorList>
    </citation>
    <scope>NUCLEOTIDE SEQUENCE [LARGE SCALE GENOMIC DNA]</scope>
    <source>
        <strain evidence="7">Jip14</strain>
    </source>
</reference>
<proteinExistence type="inferred from homology"/>
<dbReference type="SUPFAM" id="SSF53649">
    <property type="entry name" value="Alkaline phosphatase-like"/>
    <property type="match status" value="1"/>
</dbReference>
<evidence type="ECO:0000256" key="1">
    <source>
        <dbReference type="ARBA" id="ARBA00008779"/>
    </source>
</evidence>
<feature type="chain" id="PRO_5011593725" evidence="4">
    <location>
        <begin position="21"/>
        <end position="519"/>
    </location>
</feature>
<dbReference type="PROSITE" id="PS51257">
    <property type="entry name" value="PROKAR_LIPOPROTEIN"/>
    <property type="match status" value="1"/>
</dbReference>
<dbReference type="InterPro" id="IPR024607">
    <property type="entry name" value="Sulfatase_CS"/>
</dbReference>
<dbReference type="PANTHER" id="PTHR43108:SF6">
    <property type="entry name" value="N-SULPHOGLUCOSAMINE SULPHOHYDROLASE"/>
    <property type="match status" value="1"/>
</dbReference>
<dbReference type="PANTHER" id="PTHR43108">
    <property type="entry name" value="N-ACETYLGLUCOSAMINE-6-SULFATASE FAMILY MEMBER"/>
    <property type="match status" value="1"/>
</dbReference>
<dbReference type="Gene3D" id="3.40.720.10">
    <property type="entry name" value="Alkaline Phosphatase, subunit A"/>
    <property type="match status" value="1"/>
</dbReference>
<evidence type="ECO:0000256" key="3">
    <source>
        <dbReference type="SAM" id="Coils"/>
    </source>
</evidence>
<dbReference type="AlphaFoldDB" id="A0A1H7TBW3"/>
<dbReference type="GO" id="GO:0016787">
    <property type="term" value="F:hydrolase activity"/>
    <property type="evidence" value="ECO:0007669"/>
    <property type="project" value="UniProtKB-KW"/>
</dbReference>
<evidence type="ECO:0000259" key="5">
    <source>
        <dbReference type="Pfam" id="PF16347"/>
    </source>
</evidence>
<dbReference type="InterPro" id="IPR032506">
    <property type="entry name" value="SGSH_C"/>
</dbReference>
<gene>
    <name evidence="6" type="ORF">SAMN05421740_110186</name>
</gene>
<dbReference type="OrthoDB" id="9789742at2"/>
<keyword evidence="7" id="KW-1185">Reference proteome</keyword>
<keyword evidence="3" id="KW-0175">Coiled coil</keyword>
<dbReference type="PROSITE" id="PS00149">
    <property type="entry name" value="SULFATASE_2"/>
    <property type="match status" value="1"/>
</dbReference>
<dbReference type="STRING" id="332977.SAMN05421740_110186"/>
<feature type="coiled-coil region" evidence="3">
    <location>
        <begin position="484"/>
        <end position="511"/>
    </location>
</feature>
<dbReference type="Pfam" id="PF16347">
    <property type="entry name" value="SGSH_C"/>
    <property type="match status" value="1"/>
</dbReference>
<keyword evidence="2" id="KW-0378">Hydrolase</keyword>
<evidence type="ECO:0000256" key="4">
    <source>
        <dbReference type="SAM" id="SignalP"/>
    </source>
</evidence>
<organism evidence="6 7">
    <name type="scientific">Parapedobacter koreensis</name>
    <dbReference type="NCBI Taxonomy" id="332977"/>
    <lineage>
        <taxon>Bacteria</taxon>
        <taxon>Pseudomonadati</taxon>
        <taxon>Bacteroidota</taxon>
        <taxon>Sphingobacteriia</taxon>
        <taxon>Sphingobacteriales</taxon>
        <taxon>Sphingobacteriaceae</taxon>
        <taxon>Parapedobacter</taxon>
    </lineage>
</organism>
<protein>
    <submittedName>
        <fullName evidence="6">Arylsulfatase A</fullName>
    </submittedName>
</protein>
<accession>A0A1H7TBW3</accession>
<sequence length="519" mass="59661">MKQMVVYGALIMLTMSCVQTTNSSKSQPRRPNVIFIFSDDHTNDAIGVYGNTLAKTPNIDRIAAEGAIFNNFFVTNSICGPSRATLLTGTYSHVNGFTTNGSKFDINQLLFSRLLSQSGYETAWIGKWHLGTLPGDAFDYWHILPGQGHYFNPDFITRDNDTVRHEGYVTDIITQVATTWLDQRTADKPFFLVVGEKATHREWLPDIQDLGAYDDVEFPLPETFYDDYQTRFAAANQDMTVSETMTLDNDLKVNIDFENTRPSPDGMIYKRLNDEQRAAYKAYYQDKVSKEFNEKKLKGKALAEWKFQRYLRDYLATANSLDRNIGKLLDYLESNGLAENTIVVYGSDQGFYLGEHGWFDKRFIYEESLRTPFVIRYPGVVAPGTKIDQFLLNVDWAPTLLEIAGVNVPEELQGQSFLPVLKNGGAAWRDAIYYHYYEYPEPHRVMPHFGLRTTKYKLVRFYGDKDFWELFDLERDPHELENIYEANQDVAMALKERLDELIAEYDDDSAAQILANEME</sequence>
<name>A0A1H7TBW3_9SPHI</name>
<dbReference type="CDD" id="cd16031">
    <property type="entry name" value="G6S_like"/>
    <property type="match status" value="1"/>
</dbReference>
<evidence type="ECO:0000313" key="7">
    <source>
        <dbReference type="Proteomes" id="UP000198916"/>
    </source>
</evidence>
<feature type="signal peptide" evidence="4">
    <location>
        <begin position="1"/>
        <end position="20"/>
    </location>
</feature>
<dbReference type="InterPro" id="IPR017850">
    <property type="entry name" value="Alkaline_phosphatase_core_sf"/>
</dbReference>
<comment type="similarity">
    <text evidence="1">Belongs to the sulfatase family.</text>
</comment>
<dbReference type="PROSITE" id="PS00523">
    <property type="entry name" value="SULFATASE_1"/>
    <property type="match status" value="1"/>
</dbReference>